<keyword evidence="1" id="KW-1133">Transmembrane helix</keyword>
<sequence length="30" mass="3647">MLHNILIIRDLAMYLEAIVMLMSYMRILKH</sequence>
<keyword evidence="1" id="KW-0812">Transmembrane</keyword>
<organism evidence="2">
    <name type="scientific">Podoviridae sp. ctZkC8</name>
    <dbReference type="NCBI Taxonomy" id="2825259"/>
    <lineage>
        <taxon>Viruses</taxon>
        <taxon>Duplodnaviria</taxon>
        <taxon>Heunggongvirae</taxon>
        <taxon>Uroviricota</taxon>
        <taxon>Caudoviricetes</taxon>
    </lineage>
</organism>
<evidence type="ECO:0000256" key="1">
    <source>
        <dbReference type="SAM" id="Phobius"/>
    </source>
</evidence>
<evidence type="ECO:0000313" key="2">
    <source>
        <dbReference type="EMBL" id="DAF92068.1"/>
    </source>
</evidence>
<feature type="transmembrane region" description="Helical" evidence="1">
    <location>
        <begin position="6"/>
        <end position="25"/>
    </location>
</feature>
<dbReference type="EMBL" id="BK016062">
    <property type="protein sequence ID" value="DAF92068.1"/>
    <property type="molecule type" value="Genomic_DNA"/>
</dbReference>
<keyword evidence="1" id="KW-0472">Membrane</keyword>
<accession>A0A8S5UC88</accession>
<reference evidence="2" key="1">
    <citation type="journal article" date="2021" name="Proc. Natl. Acad. Sci. U.S.A.">
        <title>A Catalog of Tens of Thousands of Viruses from Human Metagenomes Reveals Hidden Associations with Chronic Diseases.</title>
        <authorList>
            <person name="Tisza M.J."/>
            <person name="Buck C.B."/>
        </authorList>
    </citation>
    <scope>NUCLEOTIDE SEQUENCE</scope>
    <source>
        <strain evidence="2">CtZkC8</strain>
    </source>
</reference>
<proteinExistence type="predicted"/>
<name>A0A8S5UC88_9CAUD</name>
<protein>
    <submittedName>
        <fullName evidence="2">Uncharacterized protein</fullName>
    </submittedName>
</protein>